<evidence type="ECO:0000313" key="2">
    <source>
        <dbReference type="Proteomes" id="UP000327030"/>
    </source>
</evidence>
<dbReference type="EMBL" id="CP043029">
    <property type="protein sequence ID" value="QFJ56296.1"/>
    <property type="molecule type" value="Genomic_DNA"/>
</dbReference>
<dbReference type="OrthoDB" id="9816424at2"/>
<dbReference type="RefSeq" id="WP_151625877.1">
    <property type="nucleotide sequence ID" value="NZ_CP043029.1"/>
</dbReference>
<name>A0A5P6VUH0_PSEXY</name>
<proteinExistence type="predicted"/>
<gene>
    <name evidence="1" type="ORF">FXF36_15370</name>
</gene>
<accession>A0A5P6VUH0</accession>
<keyword evidence="1" id="KW-0808">Transferase</keyword>
<sequence length="383" mass="45300">MKIIAFYLPQFHDIPENDEWWGKGFTEWTNVKKAQPWFEGHVQPRIPVNDNYYNLLDDDVKVWQAELAKKYGIYGFCYYHYWFNGKLLLEKPMEQMLQNKDIDLPFCISWANEPWTRAWVGEKEVIMPQYYGDITEWKAHFDYLLPFFKDDRYIKVDGKPFFVIYRAEAVTNLNDMLDTWDQMAKENGFPGMSFAYQDVTFDLIEGRDDSRFDYNIEFQPTYSRTDKNIGTGIKSTRLWRTLRTIKRKINVLKEQRTGVDAVRANEREKTAVSREDFAEAWSYILNRKPASEKNIPGAFVGWDNTPRKGINGCVSVGDTPEAIKECFKKQIINARDNYHKDMIFVHAWNEWAEGGYLEPDNRFGYGKLEAIRDALQETNEFPW</sequence>
<dbReference type="AlphaFoldDB" id="A0A5P6VUH0"/>
<organism evidence="1 2">
    <name type="scientific">Pseudobutyrivibrio xylanivorans</name>
    <dbReference type="NCBI Taxonomy" id="185007"/>
    <lineage>
        <taxon>Bacteria</taxon>
        <taxon>Bacillati</taxon>
        <taxon>Bacillota</taxon>
        <taxon>Clostridia</taxon>
        <taxon>Lachnospirales</taxon>
        <taxon>Lachnospiraceae</taxon>
        <taxon>Pseudobutyrivibrio</taxon>
    </lineage>
</organism>
<reference evidence="2" key="1">
    <citation type="submission" date="2019-08" db="EMBL/GenBank/DDBJ databases">
        <title>Complete Genome Sequence of the Polysaccharide-Degrading Rumen Bacterium Pseudobutyrivibrio xylanivorans MA3014.</title>
        <authorList>
            <person name="Palevich N."/>
            <person name="Maclean P.H."/>
            <person name="Kelly W.J."/>
            <person name="Leahy S.C."/>
            <person name="Rakonjac J."/>
            <person name="Attwood G.T."/>
        </authorList>
    </citation>
    <scope>NUCLEOTIDE SEQUENCE [LARGE SCALE GENOMIC DNA]</scope>
    <source>
        <strain evidence="2">MA3014</strain>
        <plasmid evidence="2">pnp95</plasmid>
    </source>
</reference>
<dbReference type="Pfam" id="PF14307">
    <property type="entry name" value="Glyco_tran_WbsX"/>
    <property type="match status" value="1"/>
</dbReference>
<dbReference type="Proteomes" id="UP000327030">
    <property type="component" value="Plasmid pNP95"/>
</dbReference>
<dbReference type="PANTHER" id="PTHR41244">
    <property type="entry name" value="RHAMNAN SYNTHESIS F"/>
    <property type="match status" value="1"/>
</dbReference>
<evidence type="ECO:0000313" key="1">
    <source>
        <dbReference type="EMBL" id="QFJ56296.1"/>
    </source>
</evidence>
<dbReference type="PANTHER" id="PTHR41244:SF1">
    <property type="entry name" value="GLYCOSYLTRANSFERASE"/>
    <property type="match status" value="1"/>
</dbReference>
<dbReference type="CDD" id="cd11579">
    <property type="entry name" value="Glyco_tran_WbsX"/>
    <property type="match status" value="1"/>
</dbReference>
<dbReference type="GO" id="GO:0016740">
    <property type="term" value="F:transferase activity"/>
    <property type="evidence" value="ECO:0007669"/>
    <property type="project" value="UniProtKB-KW"/>
</dbReference>
<dbReference type="InterPro" id="IPR032719">
    <property type="entry name" value="WbsX"/>
</dbReference>
<keyword evidence="1" id="KW-0614">Plasmid</keyword>
<dbReference type="Gene3D" id="3.20.20.80">
    <property type="entry name" value="Glycosidases"/>
    <property type="match status" value="1"/>
</dbReference>
<geneLocation type="plasmid" evidence="2">
    <name>pnp95</name>
</geneLocation>
<dbReference type="KEGG" id="pxv:FXF36_15370"/>
<protein>
    <submittedName>
        <fullName evidence="1">Glycosyl transferase</fullName>
    </submittedName>
</protein>